<dbReference type="PANTHER" id="PTHR42648">
    <property type="entry name" value="TRANSPOSASE, PUTATIVE-RELATED"/>
    <property type="match status" value="1"/>
</dbReference>
<evidence type="ECO:0000256" key="5">
    <source>
        <dbReference type="ARBA" id="ARBA00022759"/>
    </source>
</evidence>
<dbReference type="InterPro" id="IPR012337">
    <property type="entry name" value="RNaseH-like_sf"/>
</dbReference>
<dbReference type="Proteomes" id="UP000765509">
    <property type="component" value="Unassembled WGS sequence"/>
</dbReference>
<dbReference type="GO" id="GO:0003723">
    <property type="term" value="F:RNA binding"/>
    <property type="evidence" value="ECO:0007669"/>
    <property type="project" value="UniProtKB-KW"/>
</dbReference>
<keyword evidence="11" id="KW-0808">Transferase</keyword>
<comment type="catalytic activity">
    <reaction evidence="13">
        <text>DNA(n) + a 2'-deoxyribonucleoside 5'-triphosphate = DNA(n+1) + diphosphate</text>
        <dbReference type="Rhea" id="RHEA:22508"/>
        <dbReference type="Rhea" id="RHEA-COMP:17339"/>
        <dbReference type="Rhea" id="RHEA-COMP:17340"/>
        <dbReference type="ChEBI" id="CHEBI:33019"/>
        <dbReference type="ChEBI" id="CHEBI:61560"/>
        <dbReference type="ChEBI" id="CHEBI:173112"/>
        <dbReference type="EC" id="2.7.7.49"/>
    </reaction>
</comment>
<dbReference type="GO" id="GO:0016787">
    <property type="term" value="F:hydrolase activity"/>
    <property type="evidence" value="ECO:0007669"/>
    <property type="project" value="UniProtKB-KW"/>
</dbReference>
<dbReference type="Gene3D" id="3.30.420.10">
    <property type="entry name" value="Ribonuclease H-like superfamily/Ribonuclease H"/>
    <property type="match status" value="1"/>
</dbReference>
<organism evidence="16 17">
    <name type="scientific">Austropuccinia psidii MF-1</name>
    <dbReference type="NCBI Taxonomy" id="1389203"/>
    <lineage>
        <taxon>Eukaryota</taxon>
        <taxon>Fungi</taxon>
        <taxon>Dikarya</taxon>
        <taxon>Basidiomycota</taxon>
        <taxon>Pucciniomycotina</taxon>
        <taxon>Pucciniomycetes</taxon>
        <taxon>Pucciniales</taxon>
        <taxon>Sphaerophragmiaceae</taxon>
        <taxon>Austropuccinia</taxon>
    </lineage>
</organism>
<dbReference type="InterPro" id="IPR039537">
    <property type="entry name" value="Retrotran_Ty1/copia-like"/>
</dbReference>
<feature type="domain" description="Integrase catalytic" evidence="15">
    <location>
        <begin position="1"/>
        <end position="167"/>
    </location>
</feature>
<gene>
    <name evidence="16" type="ORF">O181_007090</name>
</gene>
<keyword evidence="12" id="KW-0233">DNA recombination</keyword>
<keyword evidence="2" id="KW-0548">Nucleotidyltransferase</keyword>
<keyword evidence="8" id="KW-0694">RNA-binding</keyword>
<dbReference type="AlphaFoldDB" id="A0A9Q3BLP4"/>
<dbReference type="GO" id="GO:0006310">
    <property type="term" value="P:DNA recombination"/>
    <property type="evidence" value="ECO:0007669"/>
    <property type="project" value="UniProtKB-KW"/>
</dbReference>
<evidence type="ECO:0000256" key="14">
    <source>
        <dbReference type="ARBA" id="ARBA00049244"/>
    </source>
</evidence>
<name>A0A9Q3BLP4_9BASI</name>
<keyword evidence="11" id="KW-0239">DNA-directed DNA polymerase</keyword>
<evidence type="ECO:0000256" key="9">
    <source>
        <dbReference type="ARBA" id="ARBA00022908"/>
    </source>
</evidence>
<proteinExistence type="predicted"/>
<comment type="caution">
    <text evidence="16">The sequence shown here is derived from an EMBL/GenBank/DDBJ whole genome shotgun (WGS) entry which is preliminary data.</text>
</comment>
<evidence type="ECO:0000256" key="3">
    <source>
        <dbReference type="ARBA" id="ARBA00022722"/>
    </source>
</evidence>
<evidence type="ECO:0000256" key="10">
    <source>
        <dbReference type="ARBA" id="ARBA00022918"/>
    </source>
</evidence>
<evidence type="ECO:0000256" key="13">
    <source>
        <dbReference type="ARBA" id="ARBA00048173"/>
    </source>
</evidence>
<evidence type="ECO:0000256" key="11">
    <source>
        <dbReference type="ARBA" id="ARBA00022932"/>
    </source>
</evidence>
<evidence type="ECO:0000256" key="1">
    <source>
        <dbReference type="ARBA" id="ARBA00022578"/>
    </source>
</evidence>
<keyword evidence="3" id="KW-0540">Nuclease</keyword>
<evidence type="ECO:0000256" key="12">
    <source>
        <dbReference type="ARBA" id="ARBA00023172"/>
    </source>
</evidence>
<keyword evidence="1" id="KW-0815">Transposition</keyword>
<dbReference type="EMBL" id="AVOT02001563">
    <property type="protein sequence ID" value="MBW0467375.1"/>
    <property type="molecule type" value="Genomic_DNA"/>
</dbReference>
<dbReference type="GO" id="GO:0032196">
    <property type="term" value="P:transposition"/>
    <property type="evidence" value="ECO:0007669"/>
    <property type="project" value="UniProtKB-KW"/>
</dbReference>
<protein>
    <recommendedName>
        <fullName evidence="15">Integrase catalytic domain-containing protein</fullName>
    </recommendedName>
</protein>
<sequence>MVSDILGPFDGNHNGFCYILTLRDHMFTFTFACPLKLRSDAPAAIQSSISLIHVQLGCYLKVLCTEKAREFFAQQFTNEMRELGISLVSVLPYSPAQNSKAKKANQMLGDMAREMMHASPVPLFLWKCKNTSLFAALFGRVASVMAIYPFGAEALVHLPAERQVSKMDRRAVECYLINELPGLARWLFLDIENG</sequence>
<dbReference type="SUPFAM" id="SSF53098">
    <property type="entry name" value="Ribonuclease H-like"/>
    <property type="match status" value="1"/>
</dbReference>
<dbReference type="GO" id="GO:0003964">
    <property type="term" value="F:RNA-directed DNA polymerase activity"/>
    <property type="evidence" value="ECO:0007669"/>
    <property type="project" value="UniProtKB-KW"/>
</dbReference>
<dbReference type="InterPro" id="IPR036397">
    <property type="entry name" value="RNaseH_sf"/>
</dbReference>
<dbReference type="GO" id="GO:0005634">
    <property type="term" value="C:nucleus"/>
    <property type="evidence" value="ECO:0007669"/>
    <property type="project" value="UniProtKB-ARBA"/>
</dbReference>
<evidence type="ECO:0000256" key="4">
    <source>
        <dbReference type="ARBA" id="ARBA00022723"/>
    </source>
</evidence>
<keyword evidence="6" id="KW-0378">Hydrolase</keyword>
<keyword evidence="9" id="KW-0229">DNA integration</keyword>
<dbReference type="GO" id="GO:0015074">
    <property type="term" value="P:DNA integration"/>
    <property type="evidence" value="ECO:0007669"/>
    <property type="project" value="UniProtKB-KW"/>
</dbReference>
<keyword evidence="10" id="KW-0695">RNA-directed DNA polymerase</keyword>
<keyword evidence="4" id="KW-0479">Metal-binding</keyword>
<evidence type="ECO:0000256" key="2">
    <source>
        <dbReference type="ARBA" id="ARBA00022695"/>
    </source>
</evidence>
<keyword evidence="7" id="KW-0460">Magnesium</keyword>
<dbReference type="OrthoDB" id="7691805at2759"/>
<evidence type="ECO:0000313" key="16">
    <source>
        <dbReference type="EMBL" id="MBW0467375.1"/>
    </source>
</evidence>
<evidence type="ECO:0000313" key="17">
    <source>
        <dbReference type="Proteomes" id="UP000765509"/>
    </source>
</evidence>
<dbReference type="GO" id="GO:0004519">
    <property type="term" value="F:endonuclease activity"/>
    <property type="evidence" value="ECO:0007669"/>
    <property type="project" value="UniProtKB-KW"/>
</dbReference>
<dbReference type="GO" id="GO:0046872">
    <property type="term" value="F:metal ion binding"/>
    <property type="evidence" value="ECO:0007669"/>
    <property type="project" value="UniProtKB-KW"/>
</dbReference>
<evidence type="ECO:0000256" key="7">
    <source>
        <dbReference type="ARBA" id="ARBA00022842"/>
    </source>
</evidence>
<dbReference type="PROSITE" id="PS50994">
    <property type="entry name" value="INTEGRASE"/>
    <property type="match status" value="1"/>
</dbReference>
<evidence type="ECO:0000256" key="6">
    <source>
        <dbReference type="ARBA" id="ARBA00022801"/>
    </source>
</evidence>
<reference evidence="16" key="1">
    <citation type="submission" date="2021-03" db="EMBL/GenBank/DDBJ databases">
        <title>Draft genome sequence of rust myrtle Austropuccinia psidii MF-1, a brazilian biotype.</title>
        <authorList>
            <person name="Quecine M.C."/>
            <person name="Pachon D.M.R."/>
            <person name="Bonatelli M.L."/>
            <person name="Correr F.H."/>
            <person name="Franceschini L.M."/>
            <person name="Leite T.F."/>
            <person name="Margarido G.R.A."/>
            <person name="Almeida C.A."/>
            <person name="Ferrarezi J.A."/>
            <person name="Labate C.A."/>
        </authorList>
    </citation>
    <scope>NUCLEOTIDE SEQUENCE</scope>
    <source>
        <strain evidence="16">MF-1</strain>
    </source>
</reference>
<evidence type="ECO:0000256" key="8">
    <source>
        <dbReference type="ARBA" id="ARBA00022884"/>
    </source>
</evidence>
<comment type="catalytic activity">
    <reaction evidence="14">
        <text>DNA(n) + a 2'-deoxyribonucleoside 5'-triphosphate = DNA(n+1) + diphosphate</text>
        <dbReference type="Rhea" id="RHEA:22508"/>
        <dbReference type="Rhea" id="RHEA-COMP:17339"/>
        <dbReference type="Rhea" id="RHEA-COMP:17340"/>
        <dbReference type="ChEBI" id="CHEBI:33019"/>
        <dbReference type="ChEBI" id="CHEBI:61560"/>
        <dbReference type="ChEBI" id="CHEBI:173112"/>
        <dbReference type="EC" id="2.7.7.7"/>
    </reaction>
</comment>
<accession>A0A9Q3BLP4</accession>
<dbReference type="PANTHER" id="PTHR42648:SF11">
    <property type="entry name" value="TRANSPOSON TY4-P GAG-POL POLYPROTEIN"/>
    <property type="match status" value="1"/>
</dbReference>
<keyword evidence="5" id="KW-0255">Endonuclease</keyword>
<evidence type="ECO:0000259" key="15">
    <source>
        <dbReference type="PROSITE" id="PS50994"/>
    </source>
</evidence>
<keyword evidence="17" id="KW-1185">Reference proteome</keyword>
<dbReference type="GO" id="GO:0003887">
    <property type="term" value="F:DNA-directed DNA polymerase activity"/>
    <property type="evidence" value="ECO:0007669"/>
    <property type="project" value="UniProtKB-KW"/>
</dbReference>
<dbReference type="InterPro" id="IPR001584">
    <property type="entry name" value="Integrase_cat-core"/>
</dbReference>